<dbReference type="KEGG" id="wna:KA717_34575"/>
<accession>A0A977KVC3</accession>
<dbReference type="Pfam" id="PF19493">
    <property type="entry name" value="Trypco1"/>
    <property type="match status" value="1"/>
</dbReference>
<evidence type="ECO:0000313" key="2">
    <source>
        <dbReference type="EMBL" id="UXE60587.1"/>
    </source>
</evidence>
<dbReference type="AlphaFoldDB" id="A0A977KVC3"/>
<name>A0A977KVC3_9CYAN</name>
<dbReference type="InterPro" id="IPR045794">
    <property type="entry name" value="Trypco1"/>
</dbReference>
<organism evidence="2">
    <name type="scientific">Woronichinia naegeliana WA131</name>
    <dbReference type="NCBI Taxonomy" id="2824559"/>
    <lineage>
        <taxon>Bacteria</taxon>
        <taxon>Bacillati</taxon>
        <taxon>Cyanobacteriota</taxon>
        <taxon>Cyanophyceae</taxon>
        <taxon>Synechococcales</taxon>
        <taxon>Coelosphaeriaceae</taxon>
        <taxon>Woronichinia</taxon>
    </lineage>
</organism>
<gene>
    <name evidence="2" type="ORF">KA717_34575</name>
</gene>
<reference evidence="2" key="1">
    <citation type="submission" date="2021-04" db="EMBL/GenBank/DDBJ databases">
        <title>Genome sequence of Woronichinia naegeliana from Washington state freshwater lake bloom.</title>
        <authorList>
            <person name="Dreher T.W."/>
        </authorList>
    </citation>
    <scope>NUCLEOTIDE SEQUENCE</scope>
    <source>
        <strain evidence="2">WA131</strain>
    </source>
</reference>
<proteinExistence type="predicted"/>
<dbReference type="EMBL" id="CP073041">
    <property type="protein sequence ID" value="UXE60587.1"/>
    <property type="molecule type" value="Genomic_DNA"/>
</dbReference>
<feature type="domain" description="Trypsin-co-occurring" evidence="1">
    <location>
        <begin position="9"/>
        <end position="108"/>
    </location>
</feature>
<sequence length="110" mass="12032">MEKHELVQFSLKNGATLFVEVEQPRGGGLKPVARETGEIAVKAKKTFEDAMKNLEPMITSIKEQLDAANQPADEVEVKFGVKLTSEVGAILASVGGEITYEITLKWNKKS</sequence>
<evidence type="ECO:0000259" key="1">
    <source>
        <dbReference type="Pfam" id="PF19493"/>
    </source>
</evidence>
<dbReference type="NCBIfam" id="NF041216">
    <property type="entry name" value="CU044_2847_fam"/>
    <property type="match status" value="1"/>
</dbReference>
<dbReference type="Proteomes" id="UP001065613">
    <property type="component" value="Chromosome"/>
</dbReference>
<protein>
    <recommendedName>
        <fullName evidence="1">Trypsin-co-occurring domain-containing protein</fullName>
    </recommendedName>
</protein>